<evidence type="ECO:0000256" key="1">
    <source>
        <dbReference type="SAM" id="Phobius"/>
    </source>
</evidence>
<name>F7VF92_9PROT</name>
<dbReference type="AlphaFoldDB" id="F7VF92"/>
<dbReference type="EMBL" id="BABS01000063">
    <property type="protein sequence ID" value="GAA09037.1"/>
    <property type="molecule type" value="Genomic_DNA"/>
</dbReference>
<keyword evidence="1" id="KW-1133">Transmembrane helix</keyword>
<feature type="domain" description="Copper resistance protein D" evidence="2">
    <location>
        <begin position="65"/>
        <end position="160"/>
    </location>
</feature>
<feature type="transmembrane region" description="Helical" evidence="1">
    <location>
        <begin position="70"/>
        <end position="91"/>
    </location>
</feature>
<feature type="transmembrane region" description="Helical" evidence="1">
    <location>
        <begin position="145"/>
        <end position="165"/>
    </location>
</feature>
<keyword evidence="1" id="KW-0812">Transmembrane</keyword>
<comment type="caution">
    <text evidence="3">The sequence shown here is derived from an EMBL/GenBank/DDBJ whole genome shotgun (WGS) entry which is preliminary data.</text>
</comment>
<dbReference type="InterPro" id="IPR008457">
    <property type="entry name" value="Cu-R_CopD_dom"/>
</dbReference>
<gene>
    <name evidence="3" type="ORF">ATPR_2041</name>
</gene>
<dbReference type="Pfam" id="PF05425">
    <property type="entry name" value="CopD"/>
    <property type="match status" value="1"/>
</dbReference>
<protein>
    <recommendedName>
        <fullName evidence="2">Copper resistance protein D domain-containing protein</fullName>
    </recommendedName>
</protein>
<proteinExistence type="predicted"/>
<sequence length="166" mass="18484">MLFESHLSFSVSGVCMPHSILWSLILALHIISIVVWVGGAAYATIILRPSLNLLDTTQRNSVHLQTLGRFFRMLMHIIPTVLITGWLMIIHEGGFANAPWTTNAMQLMGLIMAGLFVRLQMGPYQKVRRAIRPQPATFDSIRNQILVIMALGLLTILVASLGHPFL</sequence>
<feature type="transmembrane region" description="Helical" evidence="1">
    <location>
        <begin position="103"/>
        <end position="124"/>
    </location>
</feature>
<evidence type="ECO:0000313" key="4">
    <source>
        <dbReference type="Proteomes" id="UP000004319"/>
    </source>
</evidence>
<accession>F7VF92</accession>
<evidence type="ECO:0000313" key="3">
    <source>
        <dbReference type="EMBL" id="GAA09037.1"/>
    </source>
</evidence>
<reference evidence="3 4" key="1">
    <citation type="journal article" date="2011" name="Biochem. Biophys. Res. Commun.">
        <title>Increased number of Arginine-based salt bridges contributes to the thermotolerance of thermotolerant acetic acid bacteria, Acetobacter tropicalis SKU1100.</title>
        <authorList>
            <person name="Matsutani M."/>
            <person name="Hirakawa H."/>
            <person name="Nishikura M."/>
            <person name="Soemphol W."/>
            <person name="Ali I.A.I."/>
            <person name="Yakushi T."/>
            <person name="Matsushita K."/>
        </authorList>
    </citation>
    <scope>NUCLEOTIDE SEQUENCE [LARGE SCALE GENOMIC DNA]</scope>
    <source>
        <strain evidence="3 4">NBRC 101654</strain>
    </source>
</reference>
<feature type="transmembrane region" description="Helical" evidence="1">
    <location>
        <begin position="20"/>
        <end position="49"/>
    </location>
</feature>
<keyword evidence="1" id="KW-0472">Membrane</keyword>
<organism evidence="3 4">
    <name type="scientific">Acetobacter tropicalis NBRC 101654</name>
    <dbReference type="NCBI Taxonomy" id="749388"/>
    <lineage>
        <taxon>Bacteria</taxon>
        <taxon>Pseudomonadati</taxon>
        <taxon>Pseudomonadota</taxon>
        <taxon>Alphaproteobacteria</taxon>
        <taxon>Acetobacterales</taxon>
        <taxon>Acetobacteraceae</taxon>
        <taxon>Acetobacter</taxon>
    </lineage>
</organism>
<dbReference type="Proteomes" id="UP000004319">
    <property type="component" value="Unassembled WGS sequence"/>
</dbReference>
<evidence type="ECO:0000259" key="2">
    <source>
        <dbReference type="Pfam" id="PF05425"/>
    </source>
</evidence>